<proteinExistence type="predicted"/>
<organism evidence="2 3">
    <name type="scientific">Pleuronectes platessa</name>
    <name type="common">European plaice</name>
    <dbReference type="NCBI Taxonomy" id="8262"/>
    <lineage>
        <taxon>Eukaryota</taxon>
        <taxon>Metazoa</taxon>
        <taxon>Chordata</taxon>
        <taxon>Craniata</taxon>
        <taxon>Vertebrata</taxon>
        <taxon>Euteleostomi</taxon>
        <taxon>Actinopterygii</taxon>
        <taxon>Neopterygii</taxon>
        <taxon>Teleostei</taxon>
        <taxon>Neoteleostei</taxon>
        <taxon>Acanthomorphata</taxon>
        <taxon>Carangaria</taxon>
        <taxon>Pleuronectiformes</taxon>
        <taxon>Pleuronectoidei</taxon>
        <taxon>Pleuronectidae</taxon>
        <taxon>Pleuronectes</taxon>
    </lineage>
</organism>
<keyword evidence="3" id="KW-1185">Reference proteome</keyword>
<accession>A0A9N7TXC7</accession>
<protein>
    <submittedName>
        <fullName evidence="2">Uncharacterized protein</fullName>
    </submittedName>
</protein>
<sequence>MSTGKDNEVPELWTMLYTDTSPPSPQRSQHAPVVVNVSDSDQPPAALFIRDRSFQSQEADHLRSLTLKGGKVGVTVPEDLWLHEGINSPEGKTQMKQQGHDSNQSNLPIKY</sequence>
<reference evidence="2" key="1">
    <citation type="submission" date="2020-03" db="EMBL/GenBank/DDBJ databases">
        <authorList>
            <person name="Weist P."/>
        </authorList>
    </citation>
    <scope>NUCLEOTIDE SEQUENCE</scope>
</reference>
<feature type="compositionally biased region" description="Polar residues" evidence="1">
    <location>
        <begin position="90"/>
        <end position="111"/>
    </location>
</feature>
<comment type="caution">
    <text evidence="2">The sequence shown here is derived from an EMBL/GenBank/DDBJ whole genome shotgun (WGS) entry which is preliminary data.</text>
</comment>
<evidence type="ECO:0000313" key="3">
    <source>
        <dbReference type="Proteomes" id="UP001153269"/>
    </source>
</evidence>
<dbReference type="AlphaFoldDB" id="A0A9N7TXC7"/>
<evidence type="ECO:0000313" key="2">
    <source>
        <dbReference type="EMBL" id="CAB1420398.1"/>
    </source>
</evidence>
<gene>
    <name evidence="2" type="ORF">PLEPLA_LOCUS8273</name>
</gene>
<dbReference type="EMBL" id="CADEAL010000450">
    <property type="protein sequence ID" value="CAB1420398.1"/>
    <property type="molecule type" value="Genomic_DNA"/>
</dbReference>
<name>A0A9N7TXC7_PLEPL</name>
<dbReference type="Proteomes" id="UP001153269">
    <property type="component" value="Unassembled WGS sequence"/>
</dbReference>
<evidence type="ECO:0000256" key="1">
    <source>
        <dbReference type="SAM" id="MobiDB-lite"/>
    </source>
</evidence>
<feature type="region of interest" description="Disordered" evidence="1">
    <location>
        <begin position="84"/>
        <end position="111"/>
    </location>
</feature>